<evidence type="ECO:0000313" key="4">
    <source>
        <dbReference type="Proteomes" id="UP000317716"/>
    </source>
</evidence>
<dbReference type="Proteomes" id="UP000317716">
    <property type="component" value="Unassembled WGS sequence"/>
</dbReference>
<protein>
    <submittedName>
        <fullName evidence="3">Zinc ribbon domain-containing protein</fullName>
    </submittedName>
</protein>
<dbReference type="EMBL" id="VBOS01000040">
    <property type="protein sequence ID" value="TMQ59744.1"/>
    <property type="molecule type" value="Genomic_DNA"/>
</dbReference>
<dbReference type="InterPro" id="IPR013429">
    <property type="entry name" value="Regulatory_FmdB_Zinc_ribbon"/>
</dbReference>
<organism evidence="3 4">
    <name type="scientific">Eiseniibacteriota bacterium</name>
    <dbReference type="NCBI Taxonomy" id="2212470"/>
    <lineage>
        <taxon>Bacteria</taxon>
        <taxon>Candidatus Eiseniibacteriota</taxon>
    </lineage>
</organism>
<proteinExistence type="predicted"/>
<feature type="domain" description="Putative regulatory protein FmdB zinc ribbon" evidence="2">
    <location>
        <begin position="1"/>
        <end position="41"/>
    </location>
</feature>
<accession>A0A538T887</accession>
<dbReference type="PANTHER" id="PTHR34404:SF2">
    <property type="entry name" value="CONSERVED SERINE RICH PROTEIN"/>
    <property type="match status" value="1"/>
</dbReference>
<dbReference type="SMART" id="SM00834">
    <property type="entry name" value="CxxC_CXXC_SSSS"/>
    <property type="match status" value="1"/>
</dbReference>
<reference evidence="3 4" key="1">
    <citation type="journal article" date="2019" name="Nat. Microbiol.">
        <title>Mediterranean grassland soil C-N compound turnover is dependent on rainfall and depth, and is mediated by genomically divergent microorganisms.</title>
        <authorList>
            <person name="Diamond S."/>
            <person name="Andeer P.F."/>
            <person name="Li Z."/>
            <person name="Crits-Christoph A."/>
            <person name="Burstein D."/>
            <person name="Anantharaman K."/>
            <person name="Lane K.R."/>
            <person name="Thomas B.C."/>
            <person name="Pan C."/>
            <person name="Northen T.R."/>
            <person name="Banfield J.F."/>
        </authorList>
    </citation>
    <scope>NUCLEOTIDE SEQUENCE [LARGE SCALE GENOMIC DNA]</scope>
    <source>
        <strain evidence="3">WS_2</strain>
    </source>
</reference>
<name>A0A538T887_UNCEI</name>
<feature type="compositionally biased region" description="Basic and acidic residues" evidence="1">
    <location>
        <begin position="64"/>
        <end position="74"/>
    </location>
</feature>
<dbReference type="PANTHER" id="PTHR34404">
    <property type="entry name" value="REGULATORY PROTEIN, FMDB FAMILY"/>
    <property type="match status" value="1"/>
</dbReference>
<evidence type="ECO:0000256" key="1">
    <source>
        <dbReference type="SAM" id="MobiDB-lite"/>
    </source>
</evidence>
<dbReference type="AlphaFoldDB" id="A0A538T887"/>
<gene>
    <name evidence="3" type="ORF">E6K72_01390</name>
</gene>
<feature type="compositionally biased region" description="Low complexity" evidence="1">
    <location>
        <begin position="78"/>
        <end position="87"/>
    </location>
</feature>
<evidence type="ECO:0000259" key="2">
    <source>
        <dbReference type="SMART" id="SM00834"/>
    </source>
</evidence>
<sequence length="95" mass="10472">MPTYDYRCRKCGHQFEVFHGIHDRSVQKCPRCGGRARKVPAGGGGLIFRGSGFYITDYRSKDYKEKAKQEKSGDARPSTGDSHSSGGSKKGPEKS</sequence>
<feature type="region of interest" description="Disordered" evidence="1">
    <location>
        <begin position="64"/>
        <end position="95"/>
    </location>
</feature>
<dbReference type="Pfam" id="PF09723">
    <property type="entry name" value="Zn_ribbon_8"/>
    <property type="match status" value="1"/>
</dbReference>
<evidence type="ECO:0000313" key="3">
    <source>
        <dbReference type="EMBL" id="TMQ59744.1"/>
    </source>
</evidence>
<dbReference type="NCBIfam" id="TIGR02605">
    <property type="entry name" value="CxxC_CxxC_SSSS"/>
    <property type="match status" value="1"/>
</dbReference>
<comment type="caution">
    <text evidence="3">The sequence shown here is derived from an EMBL/GenBank/DDBJ whole genome shotgun (WGS) entry which is preliminary data.</text>
</comment>